<dbReference type="PROSITE" id="PS51340">
    <property type="entry name" value="MOSC"/>
    <property type="match status" value="1"/>
</dbReference>
<accession>A0A2R4X186</accession>
<dbReference type="SUPFAM" id="SSF46689">
    <property type="entry name" value="Homeodomain-like"/>
    <property type="match status" value="1"/>
</dbReference>
<evidence type="ECO:0000313" key="8">
    <source>
        <dbReference type="EMBL" id="AWB27562.1"/>
    </source>
</evidence>
<dbReference type="PANTHER" id="PTHR30055:SF234">
    <property type="entry name" value="HTH-TYPE TRANSCRIPTIONAL REGULATOR BETI"/>
    <property type="match status" value="1"/>
</dbReference>
<dbReference type="InterPro" id="IPR036271">
    <property type="entry name" value="Tet_transcr_reg_TetR-rel_C_sf"/>
</dbReference>
<dbReference type="Pfam" id="PF13977">
    <property type="entry name" value="TetR_C_6"/>
    <property type="match status" value="1"/>
</dbReference>
<dbReference type="InterPro" id="IPR001647">
    <property type="entry name" value="HTH_TetR"/>
</dbReference>
<keyword evidence="3 5" id="KW-0238">DNA-binding</keyword>
<evidence type="ECO:0000256" key="2">
    <source>
        <dbReference type="ARBA" id="ARBA00023015"/>
    </source>
</evidence>
<dbReference type="GO" id="GO:0003700">
    <property type="term" value="F:DNA-binding transcription factor activity"/>
    <property type="evidence" value="ECO:0007669"/>
    <property type="project" value="TreeGrafter"/>
</dbReference>
<dbReference type="GO" id="GO:0030170">
    <property type="term" value="F:pyridoxal phosphate binding"/>
    <property type="evidence" value="ECO:0007669"/>
    <property type="project" value="InterPro"/>
</dbReference>
<dbReference type="GO" id="GO:0030151">
    <property type="term" value="F:molybdenum ion binding"/>
    <property type="evidence" value="ECO:0007669"/>
    <property type="project" value="InterPro"/>
</dbReference>
<dbReference type="Pfam" id="PF00440">
    <property type="entry name" value="TetR_N"/>
    <property type="match status" value="1"/>
</dbReference>
<evidence type="ECO:0000256" key="4">
    <source>
        <dbReference type="ARBA" id="ARBA00023163"/>
    </source>
</evidence>
<dbReference type="GeneID" id="36512339"/>
<organism evidence="8 9">
    <name type="scientific">Halococcoides cellulosivorans</name>
    <dbReference type="NCBI Taxonomy" id="1679096"/>
    <lineage>
        <taxon>Archaea</taxon>
        <taxon>Methanobacteriati</taxon>
        <taxon>Methanobacteriota</taxon>
        <taxon>Stenosarchaea group</taxon>
        <taxon>Halobacteria</taxon>
        <taxon>Halobacteriales</taxon>
        <taxon>Haloarculaceae</taxon>
        <taxon>Halococcoides</taxon>
    </lineage>
</organism>
<evidence type="ECO:0000256" key="1">
    <source>
        <dbReference type="ARBA" id="ARBA00022491"/>
    </source>
</evidence>
<sequence length="193" mass="20730">MDDPDDEIMKATCRALCEHGLADLTVEDIADEAAVSSAAIHYHYDTKAALLAAFLDDRIDRFEARLPDADAPPERRLEGVLDAVFDPAGGPDGGFGTALVELKARAPYEPDYRRRFRALDDRLHEAVAGAVREGVDAGEFAAADPDTVARSVVTAIDGALVRAVALDEDPATTRATIEVDLADRLDWTPGGDR</sequence>
<keyword evidence="1" id="KW-0678">Repressor</keyword>
<keyword evidence="9" id="KW-1185">Reference proteome</keyword>
<dbReference type="Gene3D" id="1.10.357.10">
    <property type="entry name" value="Tetracycline Repressor, domain 2"/>
    <property type="match status" value="1"/>
</dbReference>
<protein>
    <submittedName>
        <fullName evidence="8">TetR family transcriptional regulator</fullName>
    </submittedName>
</protein>
<reference evidence="8 9" key="1">
    <citation type="submission" date="2018-04" db="EMBL/GenBank/DDBJ databases">
        <title>Halococcoides cellulosivorans gen. nov., sp. nov., an extremely halophilic cellulose-utilizing haloarchaeon from hypersaline lakes.</title>
        <authorList>
            <person name="Sorokin D.Y."/>
            <person name="Toshchakov S.V."/>
            <person name="Samarov N.I."/>
            <person name="Korzhenkov A."/>
            <person name="Kublanov I.V."/>
        </authorList>
    </citation>
    <scope>NUCLEOTIDE SEQUENCE [LARGE SCALE GENOMIC DNA]</scope>
    <source>
        <strain evidence="8 9">HArcel1</strain>
    </source>
</reference>
<name>A0A2R4X186_9EURY</name>
<evidence type="ECO:0000259" key="7">
    <source>
        <dbReference type="PROSITE" id="PS51340"/>
    </source>
</evidence>
<dbReference type="PRINTS" id="PR00455">
    <property type="entry name" value="HTHTETR"/>
</dbReference>
<proteinExistence type="predicted"/>
<feature type="DNA-binding region" description="H-T-H motif" evidence="5">
    <location>
        <begin position="25"/>
        <end position="44"/>
    </location>
</feature>
<dbReference type="PANTHER" id="PTHR30055">
    <property type="entry name" value="HTH-TYPE TRANSCRIPTIONAL REGULATOR RUTR"/>
    <property type="match status" value="1"/>
</dbReference>
<evidence type="ECO:0000259" key="6">
    <source>
        <dbReference type="PROSITE" id="PS50977"/>
    </source>
</evidence>
<gene>
    <name evidence="8" type="ORF">HARCEL1_07490</name>
</gene>
<keyword evidence="4" id="KW-0804">Transcription</keyword>
<evidence type="ECO:0000256" key="5">
    <source>
        <dbReference type="PROSITE-ProRule" id="PRU00335"/>
    </source>
</evidence>
<dbReference type="SUPFAM" id="SSF48498">
    <property type="entry name" value="Tetracyclin repressor-like, C-terminal domain"/>
    <property type="match status" value="1"/>
</dbReference>
<evidence type="ECO:0000313" key="9">
    <source>
        <dbReference type="Proteomes" id="UP000244727"/>
    </source>
</evidence>
<dbReference type="AlphaFoldDB" id="A0A2R4X186"/>
<dbReference type="InterPro" id="IPR005302">
    <property type="entry name" value="MoCF_Sase_C"/>
</dbReference>
<evidence type="ECO:0000256" key="3">
    <source>
        <dbReference type="ARBA" id="ARBA00023125"/>
    </source>
</evidence>
<dbReference type="InterPro" id="IPR039538">
    <property type="entry name" value="BetI_C"/>
</dbReference>
<dbReference type="InterPro" id="IPR009057">
    <property type="entry name" value="Homeodomain-like_sf"/>
</dbReference>
<dbReference type="InterPro" id="IPR050109">
    <property type="entry name" value="HTH-type_TetR-like_transc_reg"/>
</dbReference>
<dbReference type="GO" id="GO:0000976">
    <property type="term" value="F:transcription cis-regulatory region binding"/>
    <property type="evidence" value="ECO:0007669"/>
    <property type="project" value="TreeGrafter"/>
</dbReference>
<feature type="domain" description="MOSC" evidence="7">
    <location>
        <begin position="121"/>
        <end position="193"/>
    </location>
</feature>
<dbReference type="RefSeq" id="WP_108381931.1">
    <property type="nucleotide sequence ID" value="NZ_CP028858.1"/>
</dbReference>
<dbReference type="KEGG" id="harc:HARCEL1_07490"/>
<keyword evidence="2" id="KW-0805">Transcription regulation</keyword>
<dbReference type="PROSITE" id="PS50977">
    <property type="entry name" value="HTH_TETR_2"/>
    <property type="match status" value="1"/>
</dbReference>
<dbReference type="GO" id="GO:0003824">
    <property type="term" value="F:catalytic activity"/>
    <property type="evidence" value="ECO:0007669"/>
    <property type="project" value="InterPro"/>
</dbReference>
<feature type="domain" description="HTH tetR-type" evidence="6">
    <location>
        <begin position="2"/>
        <end position="62"/>
    </location>
</feature>
<dbReference type="EMBL" id="CP028858">
    <property type="protein sequence ID" value="AWB27562.1"/>
    <property type="molecule type" value="Genomic_DNA"/>
</dbReference>
<dbReference type="Proteomes" id="UP000244727">
    <property type="component" value="Chromosome"/>
</dbReference>